<dbReference type="EMBL" id="FOIC01000007">
    <property type="protein sequence ID" value="SET48838.1"/>
    <property type="molecule type" value="Genomic_DNA"/>
</dbReference>
<dbReference type="AlphaFoldDB" id="A0A1G6QN88"/>
<dbReference type="EMBL" id="FMZP01000009">
    <property type="protein sequence ID" value="SDC93778.1"/>
    <property type="molecule type" value="Genomic_DNA"/>
</dbReference>
<reference evidence="4 5" key="2">
    <citation type="submission" date="2016-10" db="EMBL/GenBank/DDBJ databases">
        <authorList>
            <person name="Varghese N."/>
            <person name="Submissions S."/>
        </authorList>
    </citation>
    <scope>NUCLEOTIDE SEQUENCE [LARGE SCALE GENOMIC DNA]</scope>
    <source>
        <strain evidence="2 5">CDM_1</strain>
        <strain evidence="4">CDM_6</strain>
    </source>
</reference>
<feature type="transmembrane region" description="Helical" evidence="1">
    <location>
        <begin position="12"/>
        <end position="33"/>
    </location>
</feature>
<dbReference type="Proteomes" id="UP000199320">
    <property type="component" value="Unassembled WGS sequence"/>
</dbReference>
<evidence type="ECO:0000313" key="3">
    <source>
        <dbReference type="EMBL" id="SET48838.1"/>
    </source>
</evidence>
<evidence type="ECO:0000256" key="1">
    <source>
        <dbReference type="SAM" id="Phobius"/>
    </source>
</evidence>
<reference evidence="3" key="1">
    <citation type="submission" date="2016-10" db="EMBL/GenBank/DDBJ databases">
        <authorList>
            <person name="de Groot N.N."/>
        </authorList>
    </citation>
    <scope>NUCLEOTIDE SEQUENCE [LARGE SCALE GENOMIC DNA]</scope>
    <source>
        <strain evidence="3">CDM_6</strain>
    </source>
</reference>
<keyword evidence="1" id="KW-0472">Membrane</keyword>
<dbReference type="PROSITE" id="PS51257">
    <property type="entry name" value="PROKAR_LIPOPROTEIN"/>
    <property type="match status" value="1"/>
</dbReference>
<keyword evidence="1" id="KW-0812">Transmembrane</keyword>
<sequence length="104" mass="11754">MKQHNLENGDDLWVIFATGTPISCLMCVSVSSCSRERLSSEFKNRCRKNAERKSDMVLPQRYSAALTKSVRLVIGTAMLPAPVFPFCFCLESGVLYWSFLAFCF</sequence>
<gene>
    <name evidence="3" type="ORF">SAMN04488694_107115</name>
    <name evidence="2" type="ORF">SAMN05192552_1009114</name>
</gene>
<proteinExistence type="predicted"/>
<name>A0A1G6QN88_9EURY</name>
<evidence type="ECO:0000313" key="4">
    <source>
        <dbReference type="Proteomes" id="UP000199320"/>
    </source>
</evidence>
<keyword evidence="4" id="KW-1185">Reference proteome</keyword>
<evidence type="ECO:0000313" key="2">
    <source>
        <dbReference type="EMBL" id="SDC93778.1"/>
    </source>
</evidence>
<evidence type="ECO:0000313" key="5">
    <source>
        <dbReference type="Proteomes" id="UP000324021"/>
    </source>
</evidence>
<dbReference type="Proteomes" id="UP000324021">
    <property type="component" value="Unassembled WGS sequence"/>
</dbReference>
<accession>A0A1G6QN88</accession>
<keyword evidence="1" id="KW-1133">Transmembrane helix</keyword>
<protein>
    <submittedName>
        <fullName evidence="2">Uncharacterized protein</fullName>
    </submittedName>
</protein>
<organism evidence="2 5">
    <name type="scientific">Natrinema hispanicum</name>
    <dbReference type="NCBI Taxonomy" id="392421"/>
    <lineage>
        <taxon>Archaea</taxon>
        <taxon>Methanobacteriati</taxon>
        <taxon>Methanobacteriota</taxon>
        <taxon>Stenosarchaea group</taxon>
        <taxon>Halobacteria</taxon>
        <taxon>Halobacteriales</taxon>
        <taxon>Natrialbaceae</taxon>
        <taxon>Natrinema</taxon>
    </lineage>
</organism>